<dbReference type="Proteomes" id="UP000028990">
    <property type="component" value="Unassembled WGS sequence"/>
</dbReference>
<dbReference type="EMBL" id="KN123358">
    <property type="protein sequence ID" value="KFO25385.1"/>
    <property type="molecule type" value="Genomic_DNA"/>
</dbReference>
<accession>A0A091D550</accession>
<name>A0A091D550_FUKDA</name>
<feature type="region of interest" description="Disordered" evidence="1">
    <location>
        <begin position="44"/>
        <end position="84"/>
    </location>
</feature>
<dbReference type="AlphaFoldDB" id="A0A091D550"/>
<reference evidence="2 3" key="1">
    <citation type="submission" date="2013-11" db="EMBL/GenBank/DDBJ databases">
        <title>The Damaraland mole rat (Fukomys damarensis) genome and evolution of African mole rats.</title>
        <authorList>
            <person name="Gladyshev V.N."/>
            <person name="Fang X."/>
        </authorList>
    </citation>
    <scope>NUCLEOTIDE SEQUENCE [LARGE SCALE GENOMIC DNA]</scope>
    <source>
        <tissue evidence="2">Liver</tissue>
    </source>
</reference>
<evidence type="ECO:0000313" key="3">
    <source>
        <dbReference type="Proteomes" id="UP000028990"/>
    </source>
</evidence>
<protein>
    <submittedName>
        <fullName evidence="2">Uncharacterized protein</fullName>
    </submittedName>
</protein>
<evidence type="ECO:0000313" key="2">
    <source>
        <dbReference type="EMBL" id="KFO25385.1"/>
    </source>
</evidence>
<keyword evidence="3" id="KW-1185">Reference proteome</keyword>
<sequence>MKLLPSTNLTRVSPDDHTRNSSVCEALLSCTSVGLHTLRYPHLNAPESHSRGARPKVPPADTWDSRSGDPDAPQATRQGSRRPSALCSHCTGFALVTGVPALQAAPGHCCNQSTEVQIQAQTRSESAKGSQGQIRNPRHRELGDVSRLLLGRHFAPGFHSFTREAVLELYRLPERAAAGPTRLRRCHDTKPSLEGVLQKHAEKLQCYKNRARHSLCFLQDLQIVLKKVT</sequence>
<organism evidence="2 3">
    <name type="scientific">Fukomys damarensis</name>
    <name type="common">Damaraland mole rat</name>
    <name type="synonym">Cryptomys damarensis</name>
    <dbReference type="NCBI Taxonomy" id="885580"/>
    <lineage>
        <taxon>Eukaryota</taxon>
        <taxon>Metazoa</taxon>
        <taxon>Chordata</taxon>
        <taxon>Craniata</taxon>
        <taxon>Vertebrata</taxon>
        <taxon>Euteleostomi</taxon>
        <taxon>Mammalia</taxon>
        <taxon>Eutheria</taxon>
        <taxon>Euarchontoglires</taxon>
        <taxon>Glires</taxon>
        <taxon>Rodentia</taxon>
        <taxon>Hystricomorpha</taxon>
        <taxon>Bathyergidae</taxon>
        <taxon>Fukomys</taxon>
    </lineage>
</organism>
<evidence type="ECO:0000256" key="1">
    <source>
        <dbReference type="SAM" id="MobiDB-lite"/>
    </source>
</evidence>
<proteinExistence type="predicted"/>
<gene>
    <name evidence="2" type="ORF">H920_13146</name>
</gene>